<gene>
    <name evidence="1" type="ORF">LCGC14_1507730</name>
</gene>
<organism evidence="1">
    <name type="scientific">marine sediment metagenome</name>
    <dbReference type="NCBI Taxonomy" id="412755"/>
    <lineage>
        <taxon>unclassified sequences</taxon>
        <taxon>metagenomes</taxon>
        <taxon>ecological metagenomes</taxon>
    </lineage>
</organism>
<dbReference type="AlphaFoldDB" id="A0A0F9JN26"/>
<reference evidence="1" key="1">
    <citation type="journal article" date="2015" name="Nature">
        <title>Complex archaea that bridge the gap between prokaryotes and eukaryotes.</title>
        <authorList>
            <person name="Spang A."/>
            <person name="Saw J.H."/>
            <person name="Jorgensen S.L."/>
            <person name="Zaremba-Niedzwiedzka K."/>
            <person name="Martijn J."/>
            <person name="Lind A.E."/>
            <person name="van Eijk R."/>
            <person name="Schleper C."/>
            <person name="Guy L."/>
            <person name="Ettema T.J."/>
        </authorList>
    </citation>
    <scope>NUCLEOTIDE SEQUENCE</scope>
</reference>
<proteinExistence type="predicted"/>
<comment type="caution">
    <text evidence="1">The sequence shown here is derived from an EMBL/GenBank/DDBJ whole genome shotgun (WGS) entry which is preliminary data.</text>
</comment>
<evidence type="ECO:0000313" key="1">
    <source>
        <dbReference type="EMBL" id="KKM63816.1"/>
    </source>
</evidence>
<sequence length="160" mass="17391">MDEESKGIPVRVENLVEVVGDVFTTPQMDIPGIATASAYTTADAFGVKFSLEVPPKGVISTAVFLDKDAEGINKELVVFRGDFVVTADHDAFAPSDGDLENIVGIIEWETWYSYSLNQVGIAYPALYYTAPQGKLFFQFVTRGADNIAAAAVPRFFLVIT</sequence>
<dbReference type="EMBL" id="LAZR01011027">
    <property type="protein sequence ID" value="KKM63816.1"/>
    <property type="molecule type" value="Genomic_DNA"/>
</dbReference>
<name>A0A0F9JN26_9ZZZZ</name>
<accession>A0A0F9JN26</accession>
<protein>
    <submittedName>
        <fullName evidence="1">Uncharacterized protein</fullName>
    </submittedName>
</protein>